<protein>
    <recommendedName>
        <fullName evidence="9">1-(5-phosphoribosyl)-5-[(5-phosphoribosylamino)methylideneamino] imidazole-4-carboxamide isomerase</fullName>
        <ecNumber evidence="9">5.3.1.16</ecNumber>
    </recommendedName>
    <alternativeName>
        <fullName evidence="9">Phosphoribosylformimino-5-aminoimidazole carboxamide ribotide isomerase</fullName>
    </alternativeName>
</protein>
<dbReference type="InterPro" id="IPR044524">
    <property type="entry name" value="Isoase_HisA-like"/>
</dbReference>
<evidence type="ECO:0000256" key="7">
    <source>
        <dbReference type="ARBA" id="ARBA00023102"/>
    </source>
</evidence>
<name>A0AA49Q6E3_9BACT</name>
<evidence type="ECO:0000313" key="12">
    <source>
        <dbReference type="EMBL" id="WKW13721.1"/>
    </source>
</evidence>
<dbReference type="RefSeq" id="WP_367886523.1">
    <property type="nucleotide sequence ID" value="NZ_CP130612.1"/>
</dbReference>
<accession>A0AA49Q6E3</accession>
<evidence type="ECO:0000256" key="9">
    <source>
        <dbReference type="HAMAP-Rule" id="MF_01014"/>
    </source>
</evidence>
<dbReference type="GO" id="GO:0005737">
    <property type="term" value="C:cytoplasm"/>
    <property type="evidence" value="ECO:0007669"/>
    <property type="project" value="UniProtKB-SubCell"/>
</dbReference>
<dbReference type="PANTHER" id="PTHR43090:SF2">
    <property type="entry name" value="1-(5-PHOSPHORIBOSYL)-5-[(5-PHOSPHORIBOSYLAMINO)METHYLIDENEAMINO] IMIDAZOLE-4-CARBOXAMIDE ISOMERASE"/>
    <property type="match status" value="1"/>
</dbReference>
<organism evidence="12 13">
    <name type="scientific">Pseudogemmatithrix spongiicola</name>
    <dbReference type="NCBI Taxonomy" id="3062599"/>
    <lineage>
        <taxon>Bacteria</taxon>
        <taxon>Pseudomonadati</taxon>
        <taxon>Gemmatimonadota</taxon>
        <taxon>Gemmatimonadia</taxon>
        <taxon>Gemmatimonadales</taxon>
        <taxon>Gemmatimonadaceae</taxon>
        <taxon>Pseudogemmatithrix</taxon>
    </lineage>
</organism>
<evidence type="ECO:0000256" key="10">
    <source>
        <dbReference type="RuleBase" id="RU003657"/>
    </source>
</evidence>
<comment type="subcellular location">
    <subcellularLocation>
        <location evidence="2 9">Cytoplasm</location>
    </subcellularLocation>
</comment>
<evidence type="ECO:0000256" key="5">
    <source>
        <dbReference type="ARBA" id="ARBA00022490"/>
    </source>
</evidence>
<dbReference type="GO" id="GO:0000105">
    <property type="term" value="P:L-histidine biosynthetic process"/>
    <property type="evidence" value="ECO:0007669"/>
    <property type="project" value="UniProtKB-UniRule"/>
</dbReference>
<gene>
    <name evidence="9" type="primary">hisA</name>
    <name evidence="11" type="ORF">Strain138_000044</name>
    <name evidence="12" type="ORF">Strain318_000044</name>
</gene>
<evidence type="ECO:0000313" key="13">
    <source>
        <dbReference type="Proteomes" id="UP001229955"/>
    </source>
</evidence>
<keyword evidence="5 9" id="KW-0963">Cytoplasm</keyword>
<dbReference type="InterPro" id="IPR006062">
    <property type="entry name" value="His_biosynth"/>
</dbReference>
<dbReference type="FunFam" id="3.20.20.70:FF:000009">
    <property type="entry name" value="1-(5-phosphoribosyl)-5-[(5-phosphoribosylamino)methylideneamino] imidazole-4-carboxamide isomerase"/>
    <property type="match status" value="1"/>
</dbReference>
<dbReference type="PANTHER" id="PTHR43090">
    <property type="entry name" value="1-(5-PHOSPHORIBOSYL)-5-[(5-PHOSPHORIBOSYLAMINO)METHYLIDENEAMINO] IMIDAZOLE-4-CARBOXAMIDE ISOMERASE"/>
    <property type="match status" value="1"/>
</dbReference>
<evidence type="ECO:0000256" key="6">
    <source>
        <dbReference type="ARBA" id="ARBA00022605"/>
    </source>
</evidence>
<dbReference type="InterPro" id="IPR011060">
    <property type="entry name" value="RibuloseP-bd_barrel"/>
</dbReference>
<keyword evidence="6 9" id="KW-0028">Amino-acid biosynthesis</keyword>
<comment type="similarity">
    <text evidence="4 9 10">Belongs to the HisA/HisF family.</text>
</comment>
<feature type="active site" description="Proton donor" evidence="9">
    <location>
        <position position="128"/>
    </location>
</feature>
<accession>A0AA49Q3G5</accession>
<evidence type="ECO:0000256" key="1">
    <source>
        <dbReference type="ARBA" id="ARBA00000901"/>
    </source>
</evidence>
<feature type="active site" description="Proton acceptor" evidence="9">
    <location>
        <position position="8"/>
    </location>
</feature>
<dbReference type="HAMAP" id="MF_01014">
    <property type="entry name" value="HisA"/>
    <property type="match status" value="1"/>
</dbReference>
<dbReference type="InterPro" id="IPR023016">
    <property type="entry name" value="HisA/PriA"/>
</dbReference>
<dbReference type="Proteomes" id="UP001229955">
    <property type="component" value="Chromosome"/>
</dbReference>
<dbReference type="CDD" id="cd04732">
    <property type="entry name" value="HisA"/>
    <property type="match status" value="1"/>
</dbReference>
<evidence type="ECO:0000256" key="4">
    <source>
        <dbReference type="ARBA" id="ARBA00009667"/>
    </source>
</evidence>
<reference evidence="12" key="1">
    <citation type="submission" date="2023-07" db="EMBL/GenBank/DDBJ databases">
        <authorList>
            <person name="Haufschild T."/>
            <person name="Kallscheuer N."/>
            <person name="Hammer J."/>
            <person name="Kohn T."/>
            <person name="Kabuu M."/>
            <person name="Jogler M."/>
            <person name="Wohfarth N."/>
            <person name="Heuer A."/>
            <person name="Rohde M."/>
            <person name="van Teeseling M.C.F."/>
            <person name="Jogler C."/>
        </authorList>
    </citation>
    <scope>NUCLEOTIDE SEQUENCE</scope>
    <source>
        <strain evidence="11">Strain 138</strain>
        <strain evidence="12">Strain 318</strain>
    </source>
</reference>
<comment type="catalytic activity">
    <reaction evidence="1 9">
        <text>1-(5-phospho-beta-D-ribosyl)-5-[(5-phospho-beta-D-ribosylamino)methylideneamino]imidazole-4-carboxamide = 5-[(5-phospho-1-deoxy-D-ribulos-1-ylimino)methylamino]-1-(5-phospho-beta-D-ribosyl)imidazole-4-carboxamide</text>
        <dbReference type="Rhea" id="RHEA:15469"/>
        <dbReference type="ChEBI" id="CHEBI:58435"/>
        <dbReference type="ChEBI" id="CHEBI:58525"/>
        <dbReference type="EC" id="5.3.1.16"/>
    </reaction>
</comment>
<dbReference type="InterPro" id="IPR013785">
    <property type="entry name" value="Aldolase_TIM"/>
</dbReference>
<keyword evidence="13" id="KW-1185">Reference proteome</keyword>
<evidence type="ECO:0000256" key="2">
    <source>
        <dbReference type="ARBA" id="ARBA00004496"/>
    </source>
</evidence>
<dbReference type="Pfam" id="PF00977">
    <property type="entry name" value="His_biosynth"/>
    <property type="match status" value="1"/>
</dbReference>
<evidence type="ECO:0000256" key="3">
    <source>
        <dbReference type="ARBA" id="ARBA00005133"/>
    </source>
</evidence>
<dbReference type="EMBL" id="CP130613">
    <property type="protein sequence ID" value="WKW13721.1"/>
    <property type="molecule type" value="Genomic_DNA"/>
</dbReference>
<dbReference type="KEGG" id="pspc:Strain318_000044"/>
<proteinExistence type="inferred from homology"/>
<dbReference type="SUPFAM" id="SSF51366">
    <property type="entry name" value="Ribulose-phoshate binding barrel"/>
    <property type="match status" value="1"/>
</dbReference>
<dbReference type="GO" id="GO:0003949">
    <property type="term" value="F:1-(5-phosphoribosyl)-5-[(5-phosphoribosylamino)methylideneamino]imidazole-4-carboxamide isomerase activity"/>
    <property type="evidence" value="ECO:0007669"/>
    <property type="project" value="UniProtKB-UniRule"/>
</dbReference>
<dbReference type="AlphaFoldDB" id="A0AA49Q6E3"/>
<evidence type="ECO:0000256" key="8">
    <source>
        <dbReference type="ARBA" id="ARBA00023235"/>
    </source>
</evidence>
<sequence length="237" mass="25231">MLAIPAIDLRDGHCVQLVGGDYAKEAVRLDDPLRVAQRWVAAGFSRLHLVDLDAATGRGDNRELLRELITRSGVPVQVGGGVRDAEAIDALLDEGADRIVVGTRGVEDPEWLAEQADRAPGRLVLAADVKGRTVVTRGWAKESTREIVELVRELEALPLAGLLVTAVQKEGKMQGTDLALMADVVDASPWPVIASGGVGTLLDLRSLEDRGVAAAVLGMALYTDALDARIVAEEFAE</sequence>
<dbReference type="Gene3D" id="3.20.20.70">
    <property type="entry name" value="Aldolase class I"/>
    <property type="match status" value="1"/>
</dbReference>
<dbReference type="EMBL" id="CP130612">
    <property type="protein sequence ID" value="WKW10812.1"/>
    <property type="molecule type" value="Genomic_DNA"/>
</dbReference>
<keyword evidence="7 9" id="KW-0368">Histidine biosynthesis</keyword>
<dbReference type="EC" id="5.3.1.16" evidence="9"/>
<dbReference type="GO" id="GO:0000162">
    <property type="term" value="P:L-tryptophan biosynthetic process"/>
    <property type="evidence" value="ECO:0007669"/>
    <property type="project" value="TreeGrafter"/>
</dbReference>
<comment type="pathway">
    <text evidence="3 9">Amino-acid biosynthesis; L-histidine biosynthesis; L-histidine from 5-phospho-alpha-D-ribose 1-diphosphate: step 4/9.</text>
</comment>
<evidence type="ECO:0000313" key="11">
    <source>
        <dbReference type="EMBL" id="WKW10812.1"/>
    </source>
</evidence>
<keyword evidence="8 9" id="KW-0413">Isomerase</keyword>